<name>A0AAN7MDP6_TRANT</name>
<dbReference type="EMBL" id="JAXQNO010000002">
    <property type="protein sequence ID" value="KAK4803369.1"/>
    <property type="molecule type" value="Genomic_DNA"/>
</dbReference>
<comment type="caution">
    <text evidence="1">The sequence shown here is derived from an EMBL/GenBank/DDBJ whole genome shotgun (WGS) entry which is preliminary data.</text>
</comment>
<keyword evidence="2" id="KW-1185">Reference proteome</keyword>
<evidence type="ECO:0000313" key="1">
    <source>
        <dbReference type="EMBL" id="KAK4803369.1"/>
    </source>
</evidence>
<gene>
    <name evidence="1" type="ORF">SAY86_001572</name>
</gene>
<protein>
    <submittedName>
        <fullName evidence="1">Uncharacterized protein</fullName>
    </submittedName>
</protein>
<accession>A0AAN7MDP6</accession>
<dbReference type="Proteomes" id="UP001346149">
    <property type="component" value="Unassembled WGS sequence"/>
</dbReference>
<organism evidence="1 2">
    <name type="scientific">Trapa natans</name>
    <name type="common">Water chestnut</name>
    <dbReference type="NCBI Taxonomy" id="22666"/>
    <lineage>
        <taxon>Eukaryota</taxon>
        <taxon>Viridiplantae</taxon>
        <taxon>Streptophyta</taxon>
        <taxon>Embryophyta</taxon>
        <taxon>Tracheophyta</taxon>
        <taxon>Spermatophyta</taxon>
        <taxon>Magnoliopsida</taxon>
        <taxon>eudicotyledons</taxon>
        <taxon>Gunneridae</taxon>
        <taxon>Pentapetalae</taxon>
        <taxon>rosids</taxon>
        <taxon>malvids</taxon>
        <taxon>Myrtales</taxon>
        <taxon>Lythraceae</taxon>
        <taxon>Trapa</taxon>
    </lineage>
</organism>
<evidence type="ECO:0000313" key="2">
    <source>
        <dbReference type="Proteomes" id="UP001346149"/>
    </source>
</evidence>
<proteinExistence type="predicted"/>
<sequence>MDDRNKTLAKLPRKNRWEEETDTGLLTLYDDDVEKEQEQKQLKVEAEEPREAVVEDAGGNRKKLERRLLTSYKVYRSCPCKPIETGTPVLSSYLRWPPSKSARLERCADVPCFHMIVVSEIHNTVCFPSRLVDWPMGR</sequence>
<dbReference type="AlphaFoldDB" id="A0AAN7MDP6"/>
<reference evidence="1 2" key="1">
    <citation type="journal article" date="2023" name="Hortic Res">
        <title>Pangenome of water caltrop reveals structural variations and asymmetric subgenome divergence after allopolyploidization.</title>
        <authorList>
            <person name="Zhang X."/>
            <person name="Chen Y."/>
            <person name="Wang L."/>
            <person name="Yuan Y."/>
            <person name="Fang M."/>
            <person name="Shi L."/>
            <person name="Lu R."/>
            <person name="Comes H.P."/>
            <person name="Ma Y."/>
            <person name="Chen Y."/>
            <person name="Huang G."/>
            <person name="Zhou Y."/>
            <person name="Zheng Z."/>
            <person name="Qiu Y."/>
        </authorList>
    </citation>
    <scope>NUCLEOTIDE SEQUENCE [LARGE SCALE GENOMIC DNA]</scope>
    <source>
        <strain evidence="1">F231</strain>
    </source>
</reference>